<accession>A0A5J4KL82</accession>
<keyword evidence="6" id="KW-1185">Reference proteome</keyword>
<dbReference type="PANTHER" id="PTHR35092:SF1">
    <property type="entry name" value="CHLORINASE MJ1651"/>
    <property type="match status" value="1"/>
</dbReference>
<dbReference type="InterPro" id="IPR002747">
    <property type="entry name" value="SAM_OH_AdoTrfase"/>
</dbReference>
<dbReference type="PANTHER" id="PTHR35092">
    <property type="entry name" value="CHLORINASE MJ1651"/>
    <property type="match status" value="1"/>
</dbReference>
<dbReference type="InterPro" id="IPR046469">
    <property type="entry name" value="SAM_HAT_N"/>
</dbReference>
<evidence type="ECO:0000259" key="4">
    <source>
        <dbReference type="Pfam" id="PF20257"/>
    </source>
</evidence>
<evidence type="ECO:0008006" key="7">
    <source>
        <dbReference type="Google" id="ProtNLM"/>
    </source>
</evidence>
<organism evidence="5 6">
    <name type="scientific">Dictyobacter vulcani</name>
    <dbReference type="NCBI Taxonomy" id="2607529"/>
    <lineage>
        <taxon>Bacteria</taxon>
        <taxon>Bacillati</taxon>
        <taxon>Chloroflexota</taxon>
        <taxon>Ktedonobacteria</taxon>
        <taxon>Ktedonobacterales</taxon>
        <taxon>Dictyobacteraceae</taxon>
        <taxon>Dictyobacter</taxon>
    </lineage>
</organism>
<dbReference type="Pfam" id="PF01887">
    <property type="entry name" value="SAM_HAT_N"/>
    <property type="match status" value="1"/>
</dbReference>
<dbReference type="EMBL" id="BKZW01000001">
    <property type="protein sequence ID" value="GER88543.1"/>
    <property type="molecule type" value="Genomic_DNA"/>
</dbReference>
<protein>
    <recommendedName>
        <fullName evidence="7">SAM-dependent chlorinase/fluorinase</fullName>
    </recommendedName>
</protein>
<dbReference type="Proteomes" id="UP000326912">
    <property type="component" value="Unassembled WGS sequence"/>
</dbReference>
<proteinExistence type="inferred from homology"/>
<gene>
    <name evidence="5" type="ORF">KDW_27050</name>
</gene>
<dbReference type="SUPFAM" id="SSF102522">
    <property type="entry name" value="Bacterial fluorinating enzyme, N-terminal domain"/>
    <property type="match status" value="1"/>
</dbReference>
<keyword evidence="1" id="KW-0949">S-adenosyl-L-methionine</keyword>
<feature type="domain" description="S-adenosyl-l-methionine hydroxide adenosyltransferase C-terminal" evidence="4">
    <location>
        <begin position="184"/>
        <end position="269"/>
    </location>
</feature>
<evidence type="ECO:0000259" key="3">
    <source>
        <dbReference type="Pfam" id="PF01887"/>
    </source>
</evidence>
<dbReference type="Pfam" id="PF20257">
    <property type="entry name" value="SAM_HAT_C"/>
    <property type="match status" value="1"/>
</dbReference>
<dbReference type="InterPro" id="IPR023228">
    <property type="entry name" value="SAM_OH_AdoTrfase_N_sf"/>
</dbReference>
<dbReference type="PIRSF" id="PIRSF006779">
    <property type="entry name" value="UCP006779"/>
    <property type="match status" value="1"/>
</dbReference>
<sequence>MRQPVSSSNTAAIALLTDFGLRDNYVGVMKGVMAGIVPQASFIDLTHEIPPQDVLAGAWALGTGYRYFPGGSVFLCVVDPGVGSTRAPIAFQAGDWYFVGPDNGLFHFVLAEQPVHTIVKLTNQAYHLPIVSATFQGRDVFAPVAAHIAAGRPLSELGEMLSVDTLRQLELQPPLVKKDRIESEIIYIDQFGNLISSIHLNLLPDFFERSTVRLLFPGKQLMITERRRFFAASDDEQQPFLYVDSSGYIGIAICNGSAARQLDIQRGEAATLLFNNK</sequence>
<dbReference type="Gene3D" id="3.40.50.10790">
    <property type="entry name" value="S-adenosyl-l-methionine hydroxide adenosyltransferase, N-terminal"/>
    <property type="match status" value="1"/>
</dbReference>
<dbReference type="InterPro" id="IPR046470">
    <property type="entry name" value="SAM_HAT_C"/>
</dbReference>
<dbReference type="InterPro" id="IPR023227">
    <property type="entry name" value="SAM_OH_AdoTrfase_C_sf"/>
</dbReference>
<evidence type="ECO:0000256" key="2">
    <source>
        <dbReference type="ARBA" id="ARBA00024035"/>
    </source>
</evidence>
<comment type="similarity">
    <text evidence="2">Belongs to the SAM hydrolase / SAM-dependent halogenase family.</text>
</comment>
<dbReference type="Gene3D" id="2.40.30.90">
    <property type="entry name" value="Bacterial fluorinating enzyme like"/>
    <property type="match status" value="1"/>
</dbReference>
<feature type="domain" description="S-adenosyl-l-methionine hydroxide adenosyltransferase N-terminal" evidence="3">
    <location>
        <begin position="13"/>
        <end position="158"/>
    </location>
</feature>
<comment type="caution">
    <text evidence="5">The sequence shown here is derived from an EMBL/GenBank/DDBJ whole genome shotgun (WGS) entry which is preliminary data.</text>
</comment>
<evidence type="ECO:0000313" key="5">
    <source>
        <dbReference type="EMBL" id="GER88543.1"/>
    </source>
</evidence>
<evidence type="ECO:0000313" key="6">
    <source>
        <dbReference type="Proteomes" id="UP000326912"/>
    </source>
</evidence>
<dbReference type="RefSeq" id="WP_162005208.1">
    <property type="nucleotide sequence ID" value="NZ_BKZW01000001.1"/>
</dbReference>
<dbReference type="SUPFAM" id="SSF101852">
    <property type="entry name" value="Bacterial fluorinating enzyme, C-terminal domain"/>
    <property type="match status" value="1"/>
</dbReference>
<dbReference type="AlphaFoldDB" id="A0A5J4KL82"/>
<name>A0A5J4KL82_9CHLR</name>
<evidence type="ECO:0000256" key="1">
    <source>
        <dbReference type="ARBA" id="ARBA00022691"/>
    </source>
</evidence>
<reference evidence="5 6" key="1">
    <citation type="submission" date="2019-10" db="EMBL/GenBank/DDBJ databases">
        <title>Dictyobacter vulcani sp. nov., within the class Ktedonobacteria, isolated from soil of volcanic Mt. Zao.</title>
        <authorList>
            <person name="Zheng Y."/>
            <person name="Wang C.M."/>
            <person name="Sakai Y."/>
            <person name="Abe K."/>
            <person name="Yokota A."/>
            <person name="Yabe S."/>
        </authorList>
    </citation>
    <scope>NUCLEOTIDE SEQUENCE [LARGE SCALE GENOMIC DNA]</scope>
    <source>
        <strain evidence="5 6">W12</strain>
    </source>
</reference>